<sequence>MEPTESTILQVLVLMQGLVLNAKPYYNEPFIKPAWSWESYNEKVFVSSCKTMLSQLQKPPKNFKSFVADHFQDHAFTILRACKAYRDSRVMVGLFYDNGPSSSSKNDNIKVSRSFRNSMDKLIPQLCLKFSRDYLCLEQSIKKENCENFDLVEDYADHHYARNKSENCFTDTGSCVYKAIMREWKILGNDLPDSIFVRVYEKRLDLLRAVIIGAQGTPYHDALFFFDIAFPSNYPEKPPQVFYMSHGLRLNPNLYKNGHVCLSILNTWHGKGNEKWNPAKSTILQVLVSIQGLVLNAKPYCNEPGSGNSPASDWESYNEKVFAFSCKTMLFQLQKPPKNFESFVADHYQDRAFTILRASKAYRDGRGLVLNAKPYYNEPYIKPAWQHPLGKVKRKSFRVVLQNNAFSASKTPQRILRALLLIVSRIGLFSDNGPSSSSKNNDIKVSRKFRDSMDKLIPQLSLKFSRDGTSLQIMLEKLDNEREKKIEPKIIGDNKKNLDLFHKVLGRLELCIG</sequence>
<dbReference type="AlphaFoldDB" id="A0AA39WBI3"/>
<dbReference type="CDD" id="cd23837">
    <property type="entry name" value="UBCc_UBE2O"/>
    <property type="match status" value="1"/>
</dbReference>
<evidence type="ECO:0000259" key="3">
    <source>
        <dbReference type="PROSITE" id="PS50127"/>
    </source>
</evidence>
<dbReference type="InterPro" id="IPR016135">
    <property type="entry name" value="UBQ-conjugating_enzyme/RWD"/>
</dbReference>
<keyword evidence="1" id="KW-0808">Transferase</keyword>
<dbReference type="SUPFAM" id="SSF54495">
    <property type="entry name" value="UBC-like"/>
    <property type="match status" value="1"/>
</dbReference>
<dbReference type="Proteomes" id="UP001168877">
    <property type="component" value="Unassembled WGS sequence"/>
</dbReference>
<comment type="caution">
    <text evidence="4">The sequence shown here is derived from an EMBL/GenBank/DDBJ whole genome shotgun (WGS) entry which is preliminary data.</text>
</comment>
<organism evidence="4 5">
    <name type="scientific">Acer saccharum</name>
    <name type="common">Sugar maple</name>
    <dbReference type="NCBI Taxonomy" id="4024"/>
    <lineage>
        <taxon>Eukaryota</taxon>
        <taxon>Viridiplantae</taxon>
        <taxon>Streptophyta</taxon>
        <taxon>Embryophyta</taxon>
        <taxon>Tracheophyta</taxon>
        <taxon>Spermatophyta</taxon>
        <taxon>Magnoliopsida</taxon>
        <taxon>eudicotyledons</taxon>
        <taxon>Gunneridae</taxon>
        <taxon>Pentapetalae</taxon>
        <taxon>rosids</taxon>
        <taxon>malvids</taxon>
        <taxon>Sapindales</taxon>
        <taxon>Sapindaceae</taxon>
        <taxon>Hippocastanoideae</taxon>
        <taxon>Acereae</taxon>
        <taxon>Acer</taxon>
    </lineage>
</organism>
<evidence type="ECO:0000256" key="2">
    <source>
        <dbReference type="ARBA" id="ARBA00022786"/>
    </source>
</evidence>
<dbReference type="EMBL" id="JAUESC010000001">
    <property type="protein sequence ID" value="KAK0608726.1"/>
    <property type="molecule type" value="Genomic_DNA"/>
</dbReference>
<evidence type="ECO:0000256" key="1">
    <source>
        <dbReference type="ARBA" id="ARBA00022679"/>
    </source>
</evidence>
<protein>
    <recommendedName>
        <fullName evidence="3">UBC core domain-containing protein</fullName>
    </recommendedName>
</protein>
<dbReference type="InterPro" id="IPR000608">
    <property type="entry name" value="UBC"/>
</dbReference>
<evidence type="ECO:0000313" key="4">
    <source>
        <dbReference type="EMBL" id="KAK0608726.1"/>
    </source>
</evidence>
<dbReference type="SMART" id="SM00212">
    <property type="entry name" value="UBCc"/>
    <property type="match status" value="1"/>
</dbReference>
<proteinExistence type="predicted"/>
<accession>A0AA39WBI3</accession>
<dbReference type="GO" id="GO:0061631">
    <property type="term" value="F:ubiquitin conjugating enzyme activity"/>
    <property type="evidence" value="ECO:0007669"/>
    <property type="project" value="TreeGrafter"/>
</dbReference>
<name>A0AA39WBI3_ACESA</name>
<dbReference type="PANTHER" id="PTHR46116">
    <property type="entry name" value="(E3-INDEPENDENT) E2 UBIQUITIN-CONJUGATING ENZYME"/>
    <property type="match status" value="1"/>
</dbReference>
<evidence type="ECO:0000313" key="5">
    <source>
        <dbReference type="Proteomes" id="UP001168877"/>
    </source>
</evidence>
<dbReference type="PROSITE" id="PS50127">
    <property type="entry name" value="UBC_2"/>
    <property type="match status" value="1"/>
</dbReference>
<dbReference type="PANTHER" id="PTHR46116:SF19">
    <property type="entry name" value="UBIQUITIN-CONJUGATING ENZYME FAMILY PROTEIN"/>
    <property type="match status" value="1"/>
</dbReference>
<dbReference type="Gene3D" id="3.10.110.10">
    <property type="entry name" value="Ubiquitin Conjugating Enzyme"/>
    <property type="match status" value="2"/>
</dbReference>
<keyword evidence="2" id="KW-0833">Ubl conjugation pathway</keyword>
<feature type="domain" description="UBC core" evidence="3">
    <location>
        <begin position="175"/>
        <end position="330"/>
    </location>
</feature>
<reference evidence="4" key="2">
    <citation type="submission" date="2023-06" db="EMBL/GenBank/DDBJ databases">
        <authorList>
            <person name="Swenson N.G."/>
            <person name="Wegrzyn J.L."/>
            <person name="Mcevoy S.L."/>
        </authorList>
    </citation>
    <scope>NUCLEOTIDE SEQUENCE</scope>
    <source>
        <strain evidence="4">NS2018</strain>
        <tissue evidence="4">Leaf</tissue>
    </source>
</reference>
<keyword evidence="5" id="KW-1185">Reference proteome</keyword>
<dbReference type="Pfam" id="PF00179">
    <property type="entry name" value="UQ_con"/>
    <property type="match status" value="1"/>
</dbReference>
<gene>
    <name evidence="4" type="ORF">LWI29_035088</name>
</gene>
<reference evidence="4" key="1">
    <citation type="journal article" date="2022" name="Plant J.">
        <title>Strategies of tolerance reflected in two North American maple genomes.</title>
        <authorList>
            <person name="McEvoy S.L."/>
            <person name="Sezen U.U."/>
            <person name="Trouern-Trend A."/>
            <person name="McMahon S.M."/>
            <person name="Schaberg P.G."/>
            <person name="Yang J."/>
            <person name="Wegrzyn J.L."/>
            <person name="Swenson N.G."/>
        </authorList>
    </citation>
    <scope>NUCLEOTIDE SEQUENCE</scope>
    <source>
        <strain evidence="4">NS2018</strain>
    </source>
</reference>